<reference evidence="3 4" key="1">
    <citation type="submission" date="2020-01" db="EMBL/GenBank/DDBJ databases">
        <title>Identification and distribution of gene clusters putatively required for synthesis of sphingolipid metabolism inhibitors in phylogenetically diverse species of the filamentous fungus Fusarium.</title>
        <authorList>
            <person name="Kim H.-S."/>
            <person name="Busman M."/>
            <person name="Brown D.W."/>
            <person name="Divon H."/>
            <person name="Uhlig S."/>
            <person name="Proctor R.H."/>
        </authorList>
    </citation>
    <scope>NUCLEOTIDE SEQUENCE [LARGE SCALE GENOMIC DNA]</scope>
    <source>
        <strain evidence="3 4">NRRL 20459</strain>
    </source>
</reference>
<organism evidence="3 4">
    <name type="scientific">Fusarium albosuccineum</name>
    <dbReference type="NCBI Taxonomy" id="1237068"/>
    <lineage>
        <taxon>Eukaryota</taxon>
        <taxon>Fungi</taxon>
        <taxon>Dikarya</taxon>
        <taxon>Ascomycota</taxon>
        <taxon>Pezizomycotina</taxon>
        <taxon>Sordariomycetes</taxon>
        <taxon>Hypocreomycetidae</taxon>
        <taxon>Hypocreales</taxon>
        <taxon>Nectriaceae</taxon>
        <taxon>Fusarium</taxon>
        <taxon>Fusarium decemcellulare species complex</taxon>
    </lineage>
</organism>
<comment type="caution">
    <text evidence="3">The sequence shown here is derived from an EMBL/GenBank/DDBJ whole genome shotgun (WGS) entry which is preliminary data.</text>
</comment>
<dbReference type="EMBL" id="JAADYS010000733">
    <property type="protein sequence ID" value="KAF4467542.1"/>
    <property type="molecule type" value="Genomic_DNA"/>
</dbReference>
<dbReference type="OrthoDB" id="4226417at2759"/>
<protein>
    <recommendedName>
        <fullName evidence="2">DUF7492 domain-containing protein</fullName>
    </recommendedName>
</protein>
<evidence type="ECO:0000313" key="4">
    <source>
        <dbReference type="Proteomes" id="UP000554235"/>
    </source>
</evidence>
<name>A0A8H4LDS9_9HYPO</name>
<accession>A0A8H4LDS9</accession>
<feature type="domain" description="DUF7492" evidence="2">
    <location>
        <begin position="5"/>
        <end position="94"/>
    </location>
</feature>
<dbReference type="Proteomes" id="UP000554235">
    <property type="component" value="Unassembled WGS sequence"/>
</dbReference>
<feature type="region of interest" description="Disordered" evidence="1">
    <location>
        <begin position="267"/>
        <end position="301"/>
    </location>
</feature>
<dbReference type="Pfam" id="PF24320">
    <property type="entry name" value="DUF7492"/>
    <property type="match status" value="1"/>
</dbReference>
<sequence>MNAPFLATRPFKDGQCYPINDGKISTSRQSEFSKSPADPQGADLWCQSDIRLPRDVSILYTLYWVWEWPFKPSDTQQPADIHTSCIDIYIVPQEVGFQPGQGLNEMGFKKQMLAAGAGEQSRAPHYPTEPQLSSILHQAQSSPDDGGDLGKLLTSFTKLMMKLMDKEKVEDAVAGLTHPDRWSHEAINLFTGTASKSSVEELLGHPFMRKKERKDLVWLVHHVLIRAHHMRYQRGSSPVQAPAPFFYLSFILTIRALLFPTSLGFHQTHHDRPQEEAQAGATPEELHGTARGHQVPASIVNNDSVPKNVEHVTKRKYARQLQNWDDFVQKHGYQSVNSLQHLKVRIGKAMRTNMRPEEPLSYQGIISYWKDVTAGFNRERGTIPKDDISFVTRLLGPRGELDKLLNIVADKGPRHLPLPSWG</sequence>
<dbReference type="InterPro" id="IPR055915">
    <property type="entry name" value="DUF7492"/>
</dbReference>
<proteinExistence type="predicted"/>
<keyword evidence="4" id="KW-1185">Reference proteome</keyword>
<gene>
    <name evidence="3" type="ORF">FALBO_5581</name>
</gene>
<dbReference type="AlphaFoldDB" id="A0A8H4LDS9"/>
<evidence type="ECO:0000256" key="1">
    <source>
        <dbReference type="SAM" id="MobiDB-lite"/>
    </source>
</evidence>
<evidence type="ECO:0000313" key="3">
    <source>
        <dbReference type="EMBL" id="KAF4467542.1"/>
    </source>
</evidence>
<evidence type="ECO:0000259" key="2">
    <source>
        <dbReference type="Pfam" id="PF24320"/>
    </source>
</evidence>